<name>A0A1B1MPR5_STRLN</name>
<evidence type="ECO:0000256" key="5">
    <source>
        <dbReference type="ARBA" id="ARBA00023163"/>
    </source>
</evidence>
<dbReference type="Proteomes" id="UP000092598">
    <property type="component" value="Chromosome"/>
</dbReference>
<evidence type="ECO:0000313" key="10">
    <source>
        <dbReference type="Proteomes" id="UP000092598"/>
    </source>
</evidence>
<keyword evidence="3" id="KW-0731">Sigma factor</keyword>
<evidence type="ECO:0000256" key="6">
    <source>
        <dbReference type="SAM" id="MobiDB-lite"/>
    </source>
</evidence>
<feature type="region of interest" description="Disordered" evidence="6">
    <location>
        <begin position="1"/>
        <end position="25"/>
    </location>
</feature>
<dbReference type="InterPro" id="IPR014284">
    <property type="entry name" value="RNA_pol_sigma-70_dom"/>
</dbReference>
<protein>
    <submittedName>
        <fullName evidence="9">RNA polymerase sigma factor RpoE</fullName>
    </submittedName>
</protein>
<dbReference type="SUPFAM" id="SSF88659">
    <property type="entry name" value="Sigma3 and sigma4 domains of RNA polymerase sigma factors"/>
    <property type="match status" value="1"/>
</dbReference>
<dbReference type="AlphaFoldDB" id="A0A1B1MPR5"/>
<keyword evidence="5" id="KW-0804">Transcription</keyword>
<dbReference type="PANTHER" id="PTHR43133">
    <property type="entry name" value="RNA POLYMERASE ECF-TYPE SIGMA FACTO"/>
    <property type="match status" value="1"/>
</dbReference>
<evidence type="ECO:0000256" key="1">
    <source>
        <dbReference type="ARBA" id="ARBA00010641"/>
    </source>
</evidence>
<dbReference type="KEGG" id="sls:SLINC_8375"/>
<dbReference type="InterPro" id="IPR013249">
    <property type="entry name" value="RNA_pol_sigma70_r4_t2"/>
</dbReference>
<reference evidence="9 10" key="1">
    <citation type="submission" date="2016-07" db="EMBL/GenBank/DDBJ databases">
        <title>Enhancement of antibiotic productionsby engineered nitrateutilization in actinobacteria.</title>
        <authorList>
            <person name="Meng S.C."/>
        </authorList>
    </citation>
    <scope>NUCLEOTIDE SEQUENCE [LARGE SCALE GENOMIC DNA]</scope>
    <source>
        <strain evidence="9 10">NRRL 2936</strain>
    </source>
</reference>
<dbReference type="Gene3D" id="1.10.1740.10">
    <property type="match status" value="1"/>
</dbReference>
<evidence type="ECO:0000259" key="7">
    <source>
        <dbReference type="Pfam" id="PF04542"/>
    </source>
</evidence>
<dbReference type="Pfam" id="PF04542">
    <property type="entry name" value="Sigma70_r2"/>
    <property type="match status" value="1"/>
</dbReference>
<dbReference type="InterPro" id="IPR013325">
    <property type="entry name" value="RNA_pol_sigma_r2"/>
</dbReference>
<dbReference type="GO" id="GO:0006352">
    <property type="term" value="P:DNA-templated transcription initiation"/>
    <property type="evidence" value="ECO:0007669"/>
    <property type="project" value="InterPro"/>
</dbReference>
<evidence type="ECO:0000313" key="9">
    <source>
        <dbReference type="EMBL" id="ANS70599.1"/>
    </source>
</evidence>
<accession>A0A1B1MPR5</accession>
<dbReference type="InterPro" id="IPR013324">
    <property type="entry name" value="RNA_pol_sigma_r3/r4-like"/>
</dbReference>
<dbReference type="RefSeq" id="WP_079165022.1">
    <property type="nucleotide sequence ID" value="NZ_CP016438.1"/>
</dbReference>
<dbReference type="InterPro" id="IPR036388">
    <property type="entry name" value="WH-like_DNA-bd_sf"/>
</dbReference>
<gene>
    <name evidence="9" type="ORF">SLINC_8375</name>
</gene>
<dbReference type="NCBIfam" id="TIGR02937">
    <property type="entry name" value="sigma70-ECF"/>
    <property type="match status" value="1"/>
</dbReference>
<dbReference type="GO" id="GO:0003677">
    <property type="term" value="F:DNA binding"/>
    <property type="evidence" value="ECO:0007669"/>
    <property type="project" value="UniProtKB-KW"/>
</dbReference>
<keyword evidence="4" id="KW-0238">DNA-binding</keyword>
<keyword evidence="10" id="KW-1185">Reference proteome</keyword>
<evidence type="ECO:0000256" key="2">
    <source>
        <dbReference type="ARBA" id="ARBA00023015"/>
    </source>
</evidence>
<feature type="domain" description="RNA polymerase sigma-70 region 2" evidence="7">
    <location>
        <begin position="51"/>
        <end position="113"/>
    </location>
</feature>
<dbReference type="Pfam" id="PF08281">
    <property type="entry name" value="Sigma70_r4_2"/>
    <property type="match status" value="1"/>
</dbReference>
<dbReference type="PATRIC" id="fig|1915.4.peg.9230"/>
<evidence type="ECO:0000256" key="4">
    <source>
        <dbReference type="ARBA" id="ARBA00023125"/>
    </source>
</evidence>
<comment type="similarity">
    <text evidence="1">Belongs to the sigma-70 factor family. ECF subfamily.</text>
</comment>
<sequence>MSSPLGSNTSETSAESHNADVIPLRDRQAPQVSTLLPRAQAGDPQAMNDLLQHVTPLVVRQCQRVTRRHGPDAAQEAMLAIYRGIHGLREPRAFYTWARAIAVREAVRTRRRLGDFAAEDLPDLAQDTNPMAAVHISDVLDRLPNHHREVLTLRAVYGLDEQEMATALAVPLGTVRSRLHRARRNFHDAWHQQSA</sequence>
<dbReference type="InterPro" id="IPR007627">
    <property type="entry name" value="RNA_pol_sigma70_r2"/>
</dbReference>
<keyword evidence="2" id="KW-0805">Transcription regulation</keyword>
<dbReference type="InterPro" id="IPR039425">
    <property type="entry name" value="RNA_pol_sigma-70-like"/>
</dbReference>
<organism evidence="9 10">
    <name type="scientific">Streptomyces lincolnensis</name>
    <dbReference type="NCBI Taxonomy" id="1915"/>
    <lineage>
        <taxon>Bacteria</taxon>
        <taxon>Bacillati</taxon>
        <taxon>Actinomycetota</taxon>
        <taxon>Actinomycetes</taxon>
        <taxon>Kitasatosporales</taxon>
        <taxon>Streptomycetaceae</taxon>
        <taxon>Streptomyces</taxon>
    </lineage>
</organism>
<feature type="domain" description="RNA polymerase sigma factor 70 region 4 type 2" evidence="8">
    <location>
        <begin position="137"/>
        <end position="184"/>
    </location>
</feature>
<proteinExistence type="inferred from homology"/>
<evidence type="ECO:0000256" key="3">
    <source>
        <dbReference type="ARBA" id="ARBA00023082"/>
    </source>
</evidence>
<evidence type="ECO:0000259" key="8">
    <source>
        <dbReference type="Pfam" id="PF08281"/>
    </source>
</evidence>
<dbReference type="EMBL" id="CP016438">
    <property type="protein sequence ID" value="ANS70599.1"/>
    <property type="molecule type" value="Genomic_DNA"/>
</dbReference>
<dbReference type="CDD" id="cd06171">
    <property type="entry name" value="Sigma70_r4"/>
    <property type="match status" value="1"/>
</dbReference>
<feature type="compositionally biased region" description="Polar residues" evidence="6">
    <location>
        <begin position="1"/>
        <end position="16"/>
    </location>
</feature>
<dbReference type="STRING" id="1915.SLINC_8375"/>
<dbReference type="GO" id="GO:0016987">
    <property type="term" value="F:sigma factor activity"/>
    <property type="evidence" value="ECO:0007669"/>
    <property type="project" value="UniProtKB-KW"/>
</dbReference>
<dbReference type="Gene3D" id="1.10.10.10">
    <property type="entry name" value="Winged helix-like DNA-binding domain superfamily/Winged helix DNA-binding domain"/>
    <property type="match status" value="1"/>
</dbReference>
<dbReference type="SUPFAM" id="SSF88946">
    <property type="entry name" value="Sigma2 domain of RNA polymerase sigma factors"/>
    <property type="match status" value="1"/>
</dbReference>
<dbReference type="PANTHER" id="PTHR43133:SF58">
    <property type="entry name" value="ECF RNA POLYMERASE SIGMA FACTOR SIGD"/>
    <property type="match status" value="1"/>
</dbReference>